<name>A0ABI8AK52_FELCA</name>
<sequence>MARRRPGRRRNAGGEAAGPHVGFSCISVMPEPSPRRMEPTRDYPLFGGAFSATLPPGAIDVSDLRPVPNNQEVFCHRVTDQSLIVELLEQQAHVQGEEAARYHFEDVCGAQEARAVQVETVQPLFLENLALRGCCQEAWVLSGKQQVAKENQQVAKDVTVHQALLRLPQHQTDVLLTFSQPPPDNRSFLSPENLSLLPWSLGDFEQLVTSLTLHDPGIFGPQ</sequence>
<protein>
    <recommendedName>
        <fullName evidence="6">RAN guanine nucleotide release factor</fullName>
    </recommendedName>
</protein>
<dbReference type="InterPro" id="IPR007681">
    <property type="entry name" value="Mog1"/>
</dbReference>
<evidence type="ECO:0000256" key="3">
    <source>
        <dbReference type="ARBA" id="ARBA00022927"/>
    </source>
</evidence>
<dbReference type="PANTHER" id="PTHR15837">
    <property type="entry name" value="RAN GUANINE NUCLEOTIDE RELEASE FACTOR"/>
    <property type="match status" value="1"/>
</dbReference>
<keyword evidence="2" id="KW-0813">Transport</keyword>
<dbReference type="Proteomes" id="UP000823872">
    <property type="component" value="Chromosome E1"/>
</dbReference>
<evidence type="ECO:0000313" key="5">
    <source>
        <dbReference type="Proteomes" id="UP000823872"/>
    </source>
</evidence>
<evidence type="ECO:0000313" key="4">
    <source>
        <dbReference type="Ensembl" id="ENSFCTP00005059565.1"/>
    </source>
</evidence>
<dbReference type="Gene3D" id="3.40.1000.10">
    <property type="entry name" value="Mog1/PsbP, alpha/beta/alpha sandwich"/>
    <property type="match status" value="1"/>
</dbReference>
<gene>
    <name evidence="4" type="primary">RANGRF</name>
</gene>
<dbReference type="GeneTree" id="ENSGT00390000013834"/>
<dbReference type="InterPro" id="IPR016123">
    <property type="entry name" value="Mog1/PsbP_a/b/a-sand"/>
</dbReference>
<dbReference type="RefSeq" id="XP_003996246.2">
    <property type="nucleotide sequence ID" value="XM_003996197.6"/>
</dbReference>
<keyword evidence="3" id="KW-0653">Protein transport</keyword>
<keyword evidence="5" id="KW-1185">Reference proteome</keyword>
<evidence type="ECO:0000256" key="2">
    <source>
        <dbReference type="ARBA" id="ARBA00022448"/>
    </source>
</evidence>
<reference evidence="4" key="3">
    <citation type="submission" date="2025-09" db="UniProtKB">
        <authorList>
            <consortium name="Ensembl"/>
        </authorList>
    </citation>
    <scope>IDENTIFICATION</scope>
    <source>
        <strain evidence="4">breed Abyssinian</strain>
    </source>
</reference>
<organism evidence="4 5">
    <name type="scientific">Felis catus</name>
    <name type="common">Cat</name>
    <name type="synonym">Felis silvestris catus</name>
    <dbReference type="NCBI Taxonomy" id="9685"/>
    <lineage>
        <taxon>Eukaryota</taxon>
        <taxon>Metazoa</taxon>
        <taxon>Chordata</taxon>
        <taxon>Craniata</taxon>
        <taxon>Vertebrata</taxon>
        <taxon>Euteleostomi</taxon>
        <taxon>Mammalia</taxon>
        <taxon>Eutheria</taxon>
        <taxon>Laurasiatheria</taxon>
        <taxon>Carnivora</taxon>
        <taxon>Feliformia</taxon>
        <taxon>Felidae</taxon>
        <taxon>Felinae</taxon>
        <taxon>Felis</taxon>
    </lineage>
</organism>
<dbReference type="CDD" id="cd00224">
    <property type="entry name" value="Mog1"/>
    <property type="match status" value="1"/>
</dbReference>
<comment type="similarity">
    <text evidence="1">Belongs to the MOG1 family.</text>
</comment>
<evidence type="ECO:0000256" key="1">
    <source>
        <dbReference type="ARBA" id="ARBA00010307"/>
    </source>
</evidence>
<dbReference type="SUPFAM" id="SSF55724">
    <property type="entry name" value="Mog1p/PsbP-like"/>
    <property type="match status" value="1"/>
</dbReference>
<dbReference type="Pfam" id="PF04603">
    <property type="entry name" value="Mog1"/>
    <property type="match status" value="1"/>
</dbReference>
<evidence type="ECO:0008006" key="6">
    <source>
        <dbReference type="Google" id="ProtNLM"/>
    </source>
</evidence>
<accession>A0ABI8AK52</accession>
<dbReference type="Ensembl" id="ENSFCTT00005088315.1">
    <property type="protein sequence ID" value="ENSFCTP00005059565.1"/>
    <property type="gene ID" value="ENSFCTG00005031815.1"/>
</dbReference>
<reference evidence="4" key="2">
    <citation type="submission" date="2025-08" db="UniProtKB">
        <authorList>
            <consortium name="Ensembl"/>
        </authorList>
    </citation>
    <scope>IDENTIFICATION</scope>
    <source>
        <strain evidence="4">breed Abyssinian</strain>
    </source>
</reference>
<reference evidence="4 5" key="1">
    <citation type="submission" date="2021-02" db="EMBL/GenBank/DDBJ databases">
        <title>Safari Cat Assemblies.</title>
        <authorList>
            <person name="Bredemeyer K.R."/>
            <person name="Murphy W.J."/>
        </authorList>
    </citation>
    <scope>NUCLEOTIDE SEQUENCE [LARGE SCALE GENOMIC DNA]</scope>
</reference>
<dbReference type="PANTHER" id="PTHR15837:SF0">
    <property type="entry name" value="RAN GUANINE NUCLEOTIDE RELEASE FACTOR"/>
    <property type="match status" value="1"/>
</dbReference>
<proteinExistence type="inferred from homology"/>
<dbReference type="GeneID" id="101081768"/>